<dbReference type="EMBL" id="JALBCA010000123">
    <property type="protein sequence ID" value="KAI2382450.1"/>
    <property type="molecule type" value="Genomic_DNA"/>
</dbReference>
<gene>
    <name evidence="1" type="ORF">LOY88_006010</name>
</gene>
<comment type="caution">
    <text evidence="1">The sequence shown here is derived from an EMBL/GenBank/DDBJ whole genome shotgun (WGS) entry which is preliminary data.</text>
</comment>
<proteinExistence type="predicted"/>
<evidence type="ECO:0000313" key="1">
    <source>
        <dbReference type="EMBL" id="KAI2382450.1"/>
    </source>
</evidence>
<organism evidence="1">
    <name type="scientific">Ophidiomyces ophidiicola</name>
    <dbReference type="NCBI Taxonomy" id="1387563"/>
    <lineage>
        <taxon>Eukaryota</taxon>
        <taxon>Fungi</taxon>
        <taxon>Dikarya</taxon>
        <taxon>Ascomycota</taxon>
        <taxon>Pezizomycotina</taxon>
        <taxon>Eurotiomycetes</taxon>
        <taxon>Eurotiomycetidae</taxon>
        <taxon>Onygenales</taxon>
        <taxon>Onygenaceae</taxon>
        <taxon>Ophidiomyces</taxon>
    </lineage>
</organism>
<protein>
    <submittedName>
        <fullName evidence="1">Uncharacterized protein</fullName>
    </submittedName>
</protein>
<sequence>MVLALPPSVRASAAAYVEKLSPRLHDLILDLRTTAVGLSSALSAHIAHWAPFLQTPPSNDAPFSVILAATVLLGIIIVIIVMAAWRRSSGWRDIYSPTGGFTFRAPEIRDSDFSYMGPEDYQRDPRLFDPRTSTDFYDDDVHAPDVLILNHLDTLYLLQFPAFAISDDILTVGDIRRVAGSVLGASDLKDLSLIYKYTPIPDDSASAKSVGLKQNSTVYAVLESAPSSENALELLRAREEPGQDASPPDMIRTHSRRVGYRHDDDRGPTTGTRLGRTPYRRAEDGPSFSDSRPRQKSSCRHERESRSRMRQRSRQRTPCRHDDNDFLQPPGLRSRRKSPSRTRGDEIESGTRVGRRPRSPFGEGRRPRRSDESTSRVRTRPEWPAPRDDYRRGERTPTSPLDPRNRKRSPPPTTRYSPKDSEPPTSWPRPPTPPRRARSPSPAASPIRLPPEKKPQAPPPAPTPSLPPYVPSTRMPTPPPPAVASQSPNDRLTVLEQYTENTIVALIVLFEERTPQDKRIRDLEYRRLVATCDKMLEDLDRVEPDNAATRTRRKALVKKLQGCIGRVEAVNRRY</sequence>
<name>A0ACB8UPA5_9EURO</name>
<accession>A0ACB8UPA5</accession>
<reference evidence="1" key="1">
    <citation type="journal article" date="2022" name="bioRxiv">
        <title>Population genetic analysis of Ophidiomyces ophidiicola, the causative agent of snake fungal disease, indicates recent introductions to the USA.</title>
        <authorList>
            <person name="Ladner J.T."/>
            <person name="Palmer J.M."/>
            <person name="Ettinger C.L."/>
            <person name="Stajich J.E."/>
            <person name="Farrell T.M."/>
            <person name="Glorioso B.M."/>
            <person name="Lawson B."/>
            <person name="Price S.J."/>
            <person name="Stengle A.G."/>
            <person name="Grear D.A."/>
            <person name="Lorch J.M."/>
        </authorList>
    </citation>
    <scope>NUCLEOTIDE SEQUENCE</scope>
    <source>
        <strain evidence="1">NWHC 24266-5</strain>
    </source>
</reference>